<protein>
    <recommendedName>
        <fullName evidence="11">Fibronectin type-III domain-containing protein</fullName>
    </recommendedName>
</protein>
<evidence type="ECO:0000256" key="2">
    <source>
        <dbReference type="ARBA" id="ARBA00022525"/>
    </source>
</evidence>
<evidence type="ECO:0000259" key="8">
    <source>
        <dbReference type="Pfam" id="PF24514"/>
    </source>
</evidence>
<feature type="region of interest" description="Disordered" evidence="4">
    <location>
        <begin position="224"/>
        <end position="283"/>
    </location>
</feature>
<comment type="caution">
    <text evidence="9">The sequence shown here is derived from an EMBL/GenBank/DDBJ whole genome shotgun (WGS) entry which is preliminary data.</text>
</comment>
<dbReference type="GO" id="GO:0046872">
    <property type="term" value="F:metal ion binding"/>
    <property type="evidence" value="ECO:0007669"/>
    <property type="project" value="InterPro"/>
</dbReference>
<evidence type="ECO:0000256" key="4">
    <source>
        <dbReference type="SAM" id="MobiDB-lite"/>
    </source>
</evidence>
<gene>
    <name evidence="9" type="ORF">A3A13_00720</name>
</gene>
<keyword evidence="2" id="KW-0964">Secreted</keyword>
<dbReference type="InterPro" id="IPR033764">
    <property type="entry name" value="Sdr_B"/>
</dbReference>
<reference evidence="9 10" key="1">
    <citation type="journal article" date="2016" name="Nat. Commun.">
        <title>Thousands of microbial genomes shed light on interconnected biogeochemical processes in an aquifer system.</title>
        <authorList>
            <person name="Anantharaman K."/>
            <person name="Brown C.T."/>
            <person name="Hug L.A."/>
            <person name="Sharon I."/>
            <person name="Castelle C.J."/>
            <person name="Probst A.J."/>
            <person name="Thomas B.C."/>
            <person name="Singh A."/>
            <person name="Wilkins M.J."/>
            <person name="Karaoz U."/>
            <person name="Brodie E.L."/>
            <person name="Williams K.H."/>
            <person name="Hubbard S.S."/>
            <person name="Banfield J.F."/>
        </authorList>
    </citation>
    <scope>NUCLEOTIDE SEQUENCE [LARGE SCALE GENOMIC DNA]</scope>
</reference>
<evidence type="ECO:0000313" key="10">
    <source>
        <dbReference type="Proteomes" id="UP000178911"/>
    </source>
</evidence>
<feature type="domain" description="Purple acid phosphatase N-terminal" evidence="6">
    <location>
        <begin position="1086"/>
        <end position="1172"/>
    </location>
</feature>
<feature type="domain" description="SpaA-like prealbumin fold" evidence="8">
    <location>
        <begin position="501"/>
        <end position="588"/>
    </location>
</feature>
<evidence type="ECO:0000256" key="3">
    <source>
        <dbReference type="ARBA" id="ARBA00022729"/>
    </source>
</evidence>
<dbReference type="InterPro" id="IPR055371">
    <property type="entry name" value="SpaA_PFL_dom_4"/>
</dbReference>
<dbReference type="SUPFAM" id="SSF117074">
    <property type="entry name" value="Hypothetical protein PA1324"/>
    <property type="match status" value="2"/>
</dbReference>
<feature type="domain" description="SD-repeat containing protein B" evidence="7">
    <location>
        <begin position="694"/>
        <end position="775"/>
    </location>
</feature>
<feature type="compositionally biased region" description="Acidic residues" evidence="4">
    <location>
        <begin position="1250"/>
        <end position="1260"/>
    </location>
</feature>
<dbReference type="Gene3D" id="2.60.40.10">
    <property type="entry name" value="Immunoglobulins"/>
    <property type="match status" value="2"/>
</dbReference>
<feature type="transmembrane region" description="Helical" evidence="5">
    <location>
        <begin position="1299"/>
        <end position="1316"/>
    </location>
</feature>
<name>A0A1F8GGS0_9BACT</name>
<evidence type="ECO:0000313" key="9">
    <source>
        <dbReference type="EMBL" id="OGN24587.1"/>
    </source>
</evidence>
<feature type="compositionally biased region" description="Polar residues" evidence="4">
    <location>
        <begin position="1234"/>
        <end position="1249"/>
    </location>
</feature>
<evidence type="ECO:0000256" key="1">
    <source>
        <dbReference type="ARBA" id="ARBA00004613"/>
    </source>
</evidence>
<sequence>MTNIHSKFSGSISILLIQAVVFYVSGLSILVSAFLFNANYVSADEIVLFTDSFDQSGSGITNLWYNADFPGTSSPERKSSDSPGSFGVGVGGSKGLLFDVSNSSDPDDGIERNVATFGYATLRVEYSRTVSGFGSGDEFVFKYSLDGGEFVTKEALSADQSHSIVSFDIPNPDRNTRLTLRFYVNGSGTNDDDRTGLDNVKVYGDDAPDFYDGFENYDDIEDLEDEDEGGWETSETPTIEHGDEDNDKMWTDDNSDEAGHSSSGDHEERGHSVLLEGSGGDAEEADEVIQKTFNTTGLEDVNLRYSRRVNSLEAGESFVSYYSVNGGDSWISLETINGASGNGDDVPFGSVKFGPEDLSGADNNSGFMIRFEINGSDNNDDAYIDDVVVWGDPIPTGSVTIIKNSIPDEQVFYFSTNFDGGFSLDDDPESELTNQKTYPTLSLGEYVFIEGAADNWVLTSISCTDATAEVNLDNREVTLSLEENENITCTFTNTKNGSLVVKKTTDPEGGEGEFEFSGSMEGTLEEDGEEMSFDVIPGEYDVTEATLEGWDLTGISCDDDNSLGDIETRTAHYIIEAGEEVTCIFNNTERGSVTITKLADPLFGPFTFSLISNLLTQAIEAVYQDGLFSGGDNNNYTFWNLLAGDYGIEESVPLDWFGIQTSSCEGWGEDSSSAINLLPGEHVDCVFNNTQFGTIGGVKFEDKNGDGIKDDDGEQGLEGWNITLDYLYGESEPESEFPVTVSTDQNGSYLFSDLVPGTYSVCEEQQPDWEQTLPNGEGGEEGEGEEGEYDEYVGCGENSFGYEVYLSAGENNLDNHFGNFETAKVSGYKWHDLNADGIWQKEDIENLEPALGGWEIRAILANDSEEDEDGESKAVFTDETGYYEFNFNAGEAGEWEISEVLPEPETGGWVQRYPNDPNTYSINVLSGTNEENINFGNQLDEVVPQSQFDNDRNHEVIDTEIVALSLTGSSVDQHSGVQEVTLSIYQLGGSESVENYPGQNFFDVFNELSCPSSQDRHIPIEIVALELVSVSPATNNWEHNWTPPEPGTYCFEVSAEDKVGNIENTAVAGPLAYVPVAKISNESTENITETGFAVEWTTDKPATSRVVYDAVSHSELGEAPNYGYAFSTSEQDIDPKTLEHSVALTGLTPGTTYYYRTISAASPESVSEEGSTSTQSQSSDEEDGESGGGGGGGGGVGYVLNSSGLTPTPSPTPALTPSVVPSPTPSGNIAGASIASNLGNTQKPTTASDEATETPDESTDDEIRQEESGPSLSPVPSGITEAEPNFALAMLSGLMESVSLWWLVALAAVVIGAAYTQKNKKIKK</sequence>
<proteinExistence type="predicted"/>
<feature type="transmembrane region" description="Helical" evidence="5">
    <location>
        <begin position="12"/>
        <end position="36"/>
    </location>
</feature>
<feature type="compositionally biased region" description="Pro residues" evidence="4">
    <location>
        <begin position="1208"/>
        <end position="1224"/>
    </location>
</feature>
<feature type="compositionally biased region" description="Gly residues" evidence="4">
    <location>
        <begin position="1186"/>
        <end position="1197"/>
    </location>
</feature>
<keyword evidence="3" id="KW-0732">Signal</keyword>
<dbReference type="SUPFAM" id="SSF49363">
    <property type="entry name" value="Purple acid phosphatase, N-terminal domain"/>
    <property type="match status" value="1"/>
</dbReference>
<keyword evidence="5" id="KW-1133">Transmembrane helix</keyword>
<feature type="region of interest" description="Disordered" evidence="4">
    <location>
        <begin position="1161"/>
        <end position="1278"/>
    </location>
</feature>
<dbReference type="Proteomes" id="UP000178911">
    <property type="component" value="Unassembled WGS sequence"/>
</dbReference>
<comment type="subcellular location">
    <subcellularLocation>
        <location evidence="1">Secreted</location>
    </subcellularLocation>
</comment>
<dbReference type="Pfam" id="PF16656">
    <property type="entry name" value="Pur_ac_phosph_N"/>
    <property type="match status" value="1"/>
</dbReference>
<evidence type="ECO:0000256" key="5">
    <source>
        <dbReference type="SAM" id="Phobius"/>
    </source>
</evidence>
<dbReference type="Pfam" id="PF24514">
    <property type="entry name" value="SpaA_4"/>
    <property type="match status" value="2"/>
</dbReference>
<evidence type="ECO:0000259" key="7">
    <source>
        <dbReference type="Pfam" id="PF17210"/>
    </source>
</evidence>
<dbReference type="GO" id="GO:0003993">
    <property type="term" value="F:acid phosphatase activity"/>
    <property type="evidence" value="ECO:0007669"/>
    <property type="project" value="InterPro"/>
</dbReference>
<organism evidence="9 10">
    <name type="scientific">Candidatus Yanofskybacteria bacterium RIFCSPLOWO2_01_FULL_43_22</name>
    <dbReference type="NCBI Taxonomy" id="1802695"/>
    <lineage>
        <taxon>Bacteria</taxon>
        <taxon>Candidatus Yanofskyibacteriota</taxon>
    </lineage>
</organism>
<dbReference type="InterPro" id="IPR015914">
    <property type="entry name" value="PAPs_N"/>
</dbReference>
<keyword evidence="5" id="KW-0812">Transmembrane</keyword>
<keyword evidence="5" id="KW-0472">Membrane</keyword>
<feature type="compositionally biased region" description="Low complexity" evidence="4">
    <location>
        <begin position="1164"/>
        <end position="1178"/>
    </location>
</feature>
<feature type="domain" description="SpaA-like prealbumin fold" evidence="8">
    <location>
        <begin position="399"/>
        <end position="495"/>
    </location>
</feature>
<feature type="compositionally biased region" description="Acidic residues" evidence="4">
    <location>
        <begin position="778"/>
        <end position="788"/>
    </location>
</feature>
<dbReference type="InterPro" id="IPR008963">
    <property type="entry name" value="Purple_acid_Pase-like_N"/>
</dbReference>
<accession>A0A1F8GGS0</accession>
<dbReference type="STRING" id="1802695.A3A13_00720"/>
<dbReference type="EMBL" id="MGKJ01000010">
    <property type="protein sequence ID" value="OGN24587.1"/>
    <property type="molecule type" value="Genomic_DNA"/>
</dbReference>
<dbReference type="Pfam" id="PF17210">
    <property type="entry name" value="SdrD_B"/>
    <property type="match status" value="1"/>
</dbReference>
<feature type="region of interest" description="Disordered" evidence="4">
    <location>
        <begin position="768"/>
        <end position="788"/>
    </location>
</feature>
<evidence type="ECO:0000259" key="6">
    <source>
        <dbReference type="Pfam" id="PF16656"/>
    </source>
</evidence>
<dbReference type="InterPro" id="IPR013783">
    <property type="entry name" value="Ig-like_fold"/>
</dbReference>
<feature type="compositionally biased region" description="Basic and acidic residues" evidence="4">
    <location>
        <begin position="247"/>
        <end position="271"/>
    </location>
</feature>
<dbReference type="Gene3D" id="2.60.40.380">
    <property type="entry name" value="Purple acid phosphatase-like, N-terminal"/>
    <property type="match status" value="1"/>
</dbReference>
<dbReference type="GO" id="GO:0005576">
    <property type="term" value="C:extracellular region"/>
    <property type="evidence" value="ECO:0007669"/>
    <property type="project" value="UniProtKB-SubCell"/>
</dbReference>
<evidence type="ECO:0008006" key="11">
    <source>
        <dbReference type="Google" id="ProtNLM"/>
    </source>
</evidence>